<dbReference type="InParanoid" id="G0R2V2"/>
<keyword evidence="2" id="KW-1185">Reference proteome</keyword>
<dbReference type="RefSeq" id="XP_004027569.1">
    <property type="nucleotide sequence ID" value="XM_004027520.1"/>
</dbReference>
<sequence length="100" mass="12615">MNFMPYCFTQLRLLFFNSQRIQDCKKNKFYYYNYQSFYYCTYYSRISFASYLLYKNVFDSSQTLDFYKEFLLFWLLQQQVIIVDYSLNDFQFFYFIKGFS</sequence>
<dbReference type="Proteomes" id="UP000008983">
    <property type="component" value="Unassembled WGS sequence"/>
</dbReference>
<proteinExistence type="predicted"/>
<dbReference type="AlphaFoldDB" id="G0R2V2"/>
<evidence type="ECO:0000313" key="2">
    <source>
        <dbReference type="Proteomes" id="UP000008983"/>
    </source>
</evidence>
<dbReference type="EMBL" id="GL984282">
    <property type="protein sequence ID" value="EGR28224.1"/>
    <property type="molecule type" value="Genomic_DNA"/>
</dbReference>
<evidence type="ECO:0000313" key="1">
    <source>
        <dbReference type="EMBL" id="EGR28224.1"/>
    </source>
</evidence>
<reference evidence="1 2" key="1">
    <citation type="submission" date="2011-07" db="EMBL/GenBank/DDBJ databases">
        <authorList>
            <person name="Coyne R."/>
            <person name="Brami D."/>
            <person name="Johnson J."/>
            <person name="Hostetler J."/>
            <person name="Hannick L."/>
            <person name="Clark T."/>
            <person name="Cassidy-Hanley D."/>
            <person name="Inman J."/>
        </authorList>
    </citation>
    <scope>NUCLEOTIDE SEQUENCE [LARGE SCALE GENOMIC DNA]</scope>
    <source>
        <strain evidence="1 2">G5</strain>
    </source>
</reference>
<organism evidence="1 2">
    <name type="scientific">Ichthyophthirius multifiliis</name>
    <name type="common">White spot disease agent</name>
    <name type="synonym">Ich</name>
    <dbReference type="NCBI Taxonomy" id="5932"/>
    <lineage>
        <taxon>Eukaryota</taxon>
        <taxon>Sar</taxon>
        <taxon>Alveolata</taxon>
        <taxon>Ciliophora</taxon>
        <taxon>Intramacronucleata</taxon>
        <taxon>Oligohymenophorea</taxon>
        <taxon>Hymenostomatida</taxon>
        <taxon>Ophryoglenina</taxon>
        <taxon>Ichthyophthirius</taxon>
    </lineage>
</organism>
<dbReference type="GeneID" id="14904276"/>
<name>G0R2V2_ICHMU</name>
<protein>
    <submittedName>
        <fullName evidence="1">Uncharacterized protein</fullName>
    </submittedName>
</protein>
<gene>
    <name evidence="1" type="ORF">IMG5_181530</name>
</gene>
<accession>G0R2V2</accession>